<evidence type="ECO:0008006" key="4">
    <source>
        <dbReference type="Google" id="ProtNLM"/>
    </source>
</evidence>
<gene>
    <name evidence="2" type="ORF">SanaruYs_08200</name>
</gene>
<feature type="transmembrane region" description="Helical" evidence="1">
    <location>
        <begin position="228"/>
        <end position="246"/>
    </location>
</feature>
<feature type="transmembrane region" description="Helical" evidence="1">
    <location>
        <begin position="196"/>
        <end position="221"/>
    </location>
</feature>
<evidence type="ECO:0000313" key="3">
    <source>
        <dbReference type="Proteomes" id="UP000288227"/>
    </source>
</evidence>
<feature type="transmembrane region" description="Helical" evidence="1">
    <location>
        <begin position="172"/>
        <end position="190"/>
    </location>
</feature>
<feature type="transmembrane region" description="Helical" evidence="1">
    <location>
        <begin position="320"/>
        <end position="337"/>
    </location>
</feature>
<dbReference type="OrthoDB" id="784431at2"/>
<dbReference type="EMBL" id="BHXQ01000001">
    <property type="protein sequence ID" value="GCC50605.1"/>
    <property type="molecule type" value="Genomic_DNA"/>
</dbReference>
<feature type="transmembrane region" description="Helical" evidence="1">
    <location>
        <begin position="343"/>
        <end position="360"/>
    </location>
</feature>
<comment type="caution">
    <text evidence="2">The sequence shown here is derived from an EMBL/GenBank/DDBJ whole genome shotgun (WGS) entry which is preliminary data.</text>
</comment>
<keyword evidence="1" id="KW-1133">Transmembrane helix</keyword>
<feature type="transmembrane region" description="Helical" evidence="1">
    <location>
        <begin position="31"/>
        <end position="49"/>
    </location>
</feature>
<dbReference type="AlphaFoldDB" id="A0A401U6U2"/>
<reference evidence="2 3" key="1">
    <citation type="submission" date="2018-11" db="EMBL/GenBank/DDBJ databases">
        <title>Chryseotalea sanarue gen. nov., sp., nov., a member of the family Cytophagaceae, isolated from a brackish lake in Hamamatsu Japan.</title>
        <authorList>
            <person name="Maejima Y."/>
            <person name="Iino T."/>
            <person name="Muraguchi Y."/>
            <person name="Fukuda K."/>
            <person name="Ohkuma M."/>
            <person name="Moriuchi R."/>
            <person name="Dohra H."/>
            <person name="Kimbara K."/>
            <person name="Shintani M."/>
        </authorList>
    </citation>
    <scope>NUCLEOTIDE SEQUENCE [LARGE SCALE GENOMIC DNA]</scope>
    <source>
        <strain evidence="2 3">Ys</strain>
    </source>
</reference>
<keyword evidence="3" id="KW-1185">Reference proteome</keyword>
<feature type="transmembrane region" description="Helical" evidence="1">
    <location>
        <begin position="372"/>
        <end position="393"/>
    </location>
</feature>
<protein>
    <recommendedName>
        <fullName evidence="4">EpsG family protein</fullName>
    </recommendedName>
</protein>
<organism evidence="2 3">
    <name type="scientific">Chryseotalea sanaruensis</name>
    <dbReference type="NCBI Taxonomy" id="2482724"/>
    <lineage>
        <taxon>Bacteria</taxon>
        <taxon>Pseudomonadati</taxon>
        <taxon>Bacteroidota</taxon>
        <taxon>Cytophagia</taxon>
        <taxon>Cytophagales</taxon>
        <taxon>Chryseotaleaceae</taxon>
        <taxon>Chryseotalea</taxon>
    </lineage>
</organism>
<proteinExistence type="predicted"/>
<keyword evidence="1" id="KW-0472">Membrane</keyword>
<feature type="transmembrane region" description="Helical" evidence="1">
    <location>
        <begin position="292"/>
        <end position="311"/>
    </location>
</feature>
<accession>A0A401U6U2</accession>
<feature type="transmembrane region" description="Helical" evidence="1">
    <location>
        <begin position="117"/>
        <end position="136"/>
    </location>
</feature>
<keyword evidence="1" id="KW-0812">Transmembrane</keyword>
<feature type="transmembrane region" description="Helical" evidence="1">
    <location>
        <begin position="148"/>
        <end position="165"/>
    </location>
</feature>
<dbReference type="RefSeq" id="WP_160118578.1">
    <property type="nucleotide sequence ID" value="NZ_BHXQ01000001.1"/>
</dbReference>
<evidence type="ECO:0000313" key="2">
    <source>
        <dbReference type="EMBL" id="GCC50605.1"/>
    </source>
</evidence>
<dbReference type="Proteomes" id="UP000288227">
    <property type="component" value="Unassembled WGS sequence"/>
</dbReference>
<evidence type="ECO:0000256" key="1">
    <source>
        <dbReference type="SAM" id="Phobius"/>
    </source>
</evidence>
<feature type="transmembrane region" description="Helical" evidence="1">
    <location>
        <begin position="7"/>
        <end position="25"/>
    </location>
</feature>
<sequence length="424" mass="50160">MIGNVKYYWLLFIVWPFLSFILALRRGFNKRFQWIILAFSFLYGYTVFVDSGDIVRYKQSFYVISDYSWSDYFERINNLYTDFDDLDLEYAVAAAKPDLYAVTLQFVTSRFTDNPRWFWGLTSVIYTLLFLQMLNAAYSLLGKHKFDFVYYILLLSLILLIPFYRGVTGVRFYTAFFLFISQIILFLSTFRKKHIFYASLSVLIHYTFIFPFIITLPFLFFRSRITKLLIPISLFIFLVTSVSSYFDAFQQALSFFDETAIQSSAEGYASYEGFQKARMSGPSTNWYVEFNYYSFPFMMILFYLLEFFLILKVRDTQESLRFRPLLDVFLVLSLLSYNLSLALFRFSHIFLVLLLLRYLIIYTHSRDARLKYISIALAPLLFIKVLVTFRAGFYTVDPLLLVNNVMTSFLVFSDVSLSEWLVGH</sequence>
<name>A0A401U6U2_9BACT</name>